<evidence type="ECO:0000313" key="3">
    <source>
        <dbReference type="Proteomes" id="UP001367676"/>
    </source>
</evidence>
<dbReference type="AlphaFoldDB" id="A0AAN9XYI9"/>
<name>A0AAN9XYI9_9HEMI</name>
<feature type="region of interest" description="Disordered" evidence="1">
    <location>
        <begin position="140"/>
        <end position="168"/>
    </location>
</feature>
<sequence length="168" mass="19025">MIVFSITKEDKRMVSAHQTEERTWLAVFAPIDFLTCIAAQPAEQRTCVPHTTKTIGWQAQQRTGEPMGCGCVCSAQVKGVSVGTGERRPIGGLKSTRGWRAKGGVKKRKILNVYTPMNENQFRFEKEKRTETLRRWVDDWWPGTGKGAARQKNKRANENENDDVEDVD</sequence>
<dbReference type="Proteomes" id="UP001367676">
    <property type="component" value="Unassembled WGS sequence"/>
</dbReference>
<evidence type="ECO:0000313" key="2">
    <source>
        <dbReference type="EMBL" id="KAK7572081.1"/>
    </source>
</evidence>
<dbReference type="EMBL" id="JBBCAQ010000038">
    <property type="protein sequence ID" value="KAK7572081.1"/>
    <property type="molecule type" value="Genomic_DNA"/>
</dbReference>
<evidence type="ECO:0000256" key="1">
    <source>
        <dbReference type="SAM" id="MobiDB-lite"/>
    </source>
</evidence>
<proteinExistence type="predicted"/>
<gene>
    <name evidence="2" type="ORF">V9T40_014553</name>
</gene>
<organism evidence="2 3">
    <name type="scientific">Parthenolecanium corni</name>
    <dbReference type="NCBI Taxonomy" id="536013"/>
    <lineage>
        <taxon>Eukaryota</taxon>
        <taxon>Metazoa</taxon>
        <taxon>Ecdysozoa</taxon>
        <taxon>Arthropoda</taxon>
        <taxon>Hexapoda</taxon>
        <taxon>Insecta</taxon>
        <taxon>Pterygota</taxon>
        <taxon>Neoptera</taxon>
        <taxon>Paraneoptera</taxon>
        <taxon>Hemiptera</taxon>
        <taxon>Sternorrhyncha</taxon>
        <taxon>Coccoidea</taxon>
        <taxon>Coccidae</taxon>
        <taxon>Parthenolecanium</taxon>
    </lineage>
</organism>
<keyword evidence="3" id="KW-1185">Reference proteome</keyword>
<reference evidence="2 3" key="1">
    <citation type="submission" date="2024-03" db="EMBL/GenBank/DDBJ databases">
        <title>Adaptation during the transition from Ophiocordyceps entomopathogen to insect associate is accompanied by gene loss and intensified selection.</title>
        <authorList>
            <person name="Ward C.M."/>
            <person name="Onetto C.A."/>
            <person name="Borneman A.R."/>
        </authorList>
    </citation>
    <scope>NUCLEOTIDE SEQUENCE [LARGE SCALE GENOMIC DNA]</scope>
    <source>
        <strain evidence="2">AWRI1</strain>
        <tissue evidence="2">Single Adult Female</tissue>
    </source>
</reference>
<accession>A0AAN9XYI9</accession>
<feature type="compositionally biased region" description="Acidic residues" evidence="1">
    <location>
        <begin position="159"/>
        <end position="168"/>
    </location>
</feature>
<comment type="caution">
    <text evidence="2">The sequence shown here is derived from an EMBL/GenBank/DDBJ whole genome shotgun (WGS) entry which is preliminary data.</text>
</comment>
<protein>
    <submittedName>
        <fullName evidence="2">Uncharacterized protein</fullName>
    </submittedName>
</protein>